<organism evidence="4">
    <name type="scientific">Ananas comosus var. bracteatus</name>
    <name type="common">red pineapple</name>
    <dbReference type="NCBI Taxonomy" id="296719"/>
    <lineage>
        <taxon>Eukaryota</taxon>
        <taxon>Viridiplantae</taxon>
        <taxon>Streptophyta</taxon>
        <taxon>Embryophyta</taxon>
        <taxon>Tracheophyta</taxon>
        <taxon>Spermatophyta</taxon>
        <taxon>Magnoliopsida</taxon>
        <taxon>Liliopsida</taxon>
        <taxon>Poales</taxon>
        <taxon>Bromeliaceae</taxon>
        <taxon>Bromelioideae</taxon>
        <taxon>Ananas</taxon>
    </lineage>
</organism>
<gene>
    <name evidence="4" type="ORF">CB5_LOCUS12274</name>
</gene>
<evidence type="ECO:0000256" key="3">
    <source>
        <dbReference type="ARBA" id="ARBA00022946"/>
    </source>
</evidence>
<sequence length="398" mass="45001">MQGSSVELGAWLRISTPPHTTPTPLSWRRLLPPPPNPSLPKFLSSSSTTTTTLDSQTLTYLIDFCGLSRESAISASQKLHLKSTEKPSAVLGLFREYGFGKTDISKIITKIPTLLTCDPHKILKPKLDFFRSVGFSGDALSRLIALSPLLLRRSLEDHLIPCFTFLRTLLHSNDNVVAVFSHAPHALNSNLVKTIMPSLQVLRKHNLPEERIAKLVTVQPGILMQAPGRVNEIVEEVNATGIQTSDPIFIYAFGTLSGLKRSTWERKMAVYKSFGWSEMEVLMAFRKQPMCMKMSEEKIKEGLEFYFNKLKLRPDDIIRYPKLLMPSLEKTIVPRCTVLSVFQKEEKLGKKLKFSAILTLPARLFLKRFVMRYHKDIPDVLKAYSGEIKFDGLEIDRG</sequence>
<dbReference type="Pfam" id="PF02536">
    <property type="entry name" value="mTERF"/>
    <property type="match status" value="1"/>
</dbReference>
<dbReference type="PANTHER" id="PTHR13068:SF236">
    <property type="entry name" value="OS02G0749800 PROTEIN"/>
    <property type="match status" value="1"/>
</dbReference>
<dbReference type="AlphaFoldDB" id="A0A6V7PE72"/>
<dbReference type="EMBL" id="LR862147">
    <property type="protein sequence ID" value="CAD1829063.1"/>
    <property type="molecule type" value="Genomic_DNA"/>
</dbReference>
<dbReference type="GO" id="GO:0006353">
    <property type="term" value="P:DNA-templated transcription termination"/>
    <property type="evidence" value="ECO:0007669"/>
    <property type="project" value="UniProtKB-KW"/>
</dbReference>
<dbReference type="FunFam" id="1.25.70.10:FF:000001">
    <property type="entry name" value="Mitochondrial transcription termination factor-like"/>
    <property type="match status" value="1"/>
</dbReference>
<dbReference type="Gene3D" id="1.25.70.10">
    <property type="entry name" value="Transcription termination factor 3, mitochondrial"/>
    <property type="match status" value="1"/>
</dbReference>
<keyword evidence="3" id="KW-0809">Transit peptide</keyword>
<comment type="similarity">
    <text evidence="1">Belongs to the mTERF family.</text>
</comment>
<keyword evidence="2" id="KW-0805">Transcription regulation</keyword>
<dbReference type="GO" id="GO:0003676">
    <property type="term" value="F:nucleic acid binding"/>
    <property type="evidence" value="ECO:0007669"/>
    <property type="project" value="InterPro"/>
</dbReference>
<dbReference type="PANTHER" id="PTHR13068">
    <property type="entry name" value="CGI-12 PROTEIN-RELATED"/>
    <property type="match status" value="1"/>
</dbReference>
<keyword evidence="2" id="KW-0806">Transcription termination</keyword>
<protein>
    <submittedName>
        <fullName evidence="4">Uncharacterized protein</fullName>
    </submittedName>
</protein>
<proteinExistence type="inferred from homology"/>
<keyword evidence="2" id="KW-0804">Transcription</keyword>
<dbReference type="InterPro" id="IPR038538">
    <property type="entry name" value="MTERF_sf"/>
</dbReference>
<reference evidence="4" key="1">
    <citation type="submission" date="2020-07" db="EMBL/GenBank/DDBJ databases">
        <authorList>
            <person name="Lin J."/>
        </authorList>
    </citation>
    <scope>NUCLEOTIDE SEQUENCE</scope>
</reference>
<dbReference type="SMART" id="SM00733">
    <property type="entry name" value="Mterf"/>
    <property type="match status" value="5"/>
</dbReference>
<evidence type="ECO:0000313" key="4">
    <source>
        <dbReference type="EMBL" id="CAD1829063.1"/>
    </source>
</evidence>
<name>A0A6V7PE72_ANACO</name>
<evidence type="ECO:0000256" key="1">
    <source>
        <dbReference type="ARBA" id="ARBA00007692"/>
    </source>
</evidence>
<evidence type="ECO:0000256" key="2">
    <source>
        <dbReference type="ARBA" id="ARBA00022472"/>
    </source>
</evidence>
<accession>A0A6V7PE72</accession>
<dbReference type="InterPro" id="IPR003690">
    <property type="entry name" value="MTERF"/>
</dbReference>